<name>A0A261FEV3_9BIFI</name>
<protein>
    <submittedName>
        <fullName evidence="2">Uncharacterized protein</fullName>
    </submittedName>
</protein>
<organism evidence="2 3">
    <name type="scientific">Bifidobacterium tissieri</name>
    <dbReference type="NCBI Taxonomy" id="1630162"/>
    <lineage>
        <taxon>Bacteria</taxon>
        <taxon>Bacillati</taxon>
        <taxon>Actinomycetota</taxon>
        <taxon>Actinomycetes</taxon>
        <taxon>Bifidobacteriales</taxon>
        <taxon>Bifidobacteriaceae</taxon>
        <taxon>Bifidobacterium</taxon>
    </lineage>
</organism>
<accession>A0A261FEV3</accession>
<evidence type="ECO:0000256" key="1">
    <source>
        <dbReference type="SAM" id="SignalP"/>
    </source>
</evidence>
<dbReference type="Proteomes" id="UP000216444">
    <property type="component" value="Unassembled WGS sequence"/>
</dbReference>
<dbReference type="RefSeq" id="WP_143248906.1">
    <property type="nucleotide sequence ID" value="NZ_MWWV01000009.1"/>
</dbReference>
<sequence>MQKRVRIVAILASLMLLAAPNIASAQQDDSIMIGRTRVDASLNVTNQEELDALLNSGEPISVVQSVTDGSILAVEPLEN</sequence>
<dbReference type="EMBL" id="MWWV01000009">
    <property type="protein sequence ID" value="OZG57406.1"/>
    <property type="molecule type" value="Genomic_DNA"/>
</dbReference>
<feature type="signal peptide" evidence="1">
    <location>
        <begin position="1"/>
        <end position="25"/>
    </location>
</feature>
<evidence type="ECO:0000313" key="3">
    <source>
        <dbReference type="Proteomes" id="UP000216444"/>
    </source>
</evidence>
<feature type="chain" id="PRO_5012288888" evidence="1">
    <location>
        <begin position="26"/>
        <end position="79"/>
    </location>
</feature>
<comment type="caution">
    <text evidence="2">The sequence shown here is derived from an EMBL/GenBank/DDBJ whole genome shotgun (WGS) entry which is preliminary data.</text>
</comment>
<evidence type="ECO:0000313" key="2">
    <source>
        <dbReference type="EMBL" id="OZG57406.1"/>
    </source>
</evidence>
<gene>
    <name evidence="2" type="ORF">BTIS_1500</name>
</gene>
<keyword evidence="3" id="KW-1185">Reference proteome</keyword>
<keyword evidence="1" id="KW-0732">Signal</keyword>
<proteinExistence type="predicted"/>
<reference evidence="2 3" key="1">
    <citation type="journal article" date="2017" name="BMC Genomics">
        <title>Comparative genomic and phylogenomic analyses of the Bifidobacteriaceae family.</title>
        <authorList>
            <person name="Lugli G.A."/>
            <person name="Milani C."/>
            <person name="Turroni F."/>
            <person name="Duranti S."/>
            <person name="Mancabelli L."/>
            <person name="Mangifesta M."/>
            <person name="Ferrario C."/>
            <person name="Modesto M."/>
            <person name="Mattarelli P."/>
            <person name="Jiri K."/>
            <person name="van Sinderen D."/>
            <person name="Ventura M."/>
        </authorList>
    </citation>
    <scope>NUCLEOTIDE SEQUENCE [LARGE SCALE GENOMIC DNA]</scope>
    <source>
        <strain evidence="2 3">DSM 100201</strain>
    </source>
</reference>
<dbReference type="AlphaFoldDB" id="A0A261FEV3"/>